<dbReference type="PANTHER" id="PTHR30411:SF1">
    <property type="entry name" value="CYTOPLASMIC PROTEIN"/>
    <property type="match status" value="1"/>
</dbReference>
<protein>
    <recommendedName>
        <fullName evidence="1">YbaK/aminoacyl-tRNA synthetase-associated domain-containing protein</fullName>
    </recommendedName>
</protein>
<dbReference type="GO" id="GO:0002161">
    <property type="term" value="F:aminoacyl-tRNA deacylase activity"/>
    <property type="evidence" value="ECO:0007669"/>
    <property type="project" value="InterPro"/>
</dbReference>
<keyword evidence="3" id="KW-1185">Reference proteome</keyword>
<dbReference type="CDD" id="cd04333">
    <property type="entry name" value="ProX_deacylase"/>
    <property type="match status" value="1"/>
</dbReference>
<dbReference type="Pfam" id="PF04073">
    <property type="entry name" value="tRNA_edit"/>
    <property type="match status" value="1"/>
</dbReference>
<dbReference type="RefSeq" id="WP_246035243.1">
    <property type="nucleotide sequence ID" value="NZ_BIFS01000001.1"/>
</dbReference>
<feature type="domain" description="YbaK/aminoacyl-tRNA synthetase-associated" evidence="1">
    <location>
        <begin position="2"/>
        <end position="99"/>
    </location>
</feature>
<dbReference type="AlphaFoldDB" id="A0A402ABP0"/>
<dbReference type="InterPro" id="IPR007214">
    <property type="entry name" value="YbaK/aa-tRNA-synth-assoc-dom"/>
</dbReference>
<dbReference type="Proteomes" id="UP000287188">
    <property type="component" value="Unassembled WGS sequence"/>
</dbReference>
<evidence type="ECO:0000259" key="1">
    <source>
        <dbReference type="Pfam" id="PF04073"/>
    </source>
</evidence>
<dbReference type="InterPro" id="IPR036754">
    <property type="entry name" value="YbaK/aa-tRNA-synt-asso_dom_sf"/>
</dbReference>
<comment type="caution">
    <text evidence="2">The sequence shown here is derived from an EMBL/GenBank/DDBJ whole genome shotgun (WGS) entry which is preliminary data.</text>
</comment>
<organism evidence="2 3">
    <name type="scientific">Dictyobacter kobayashii</name>
    <dbReference type="NCBI Taxonomy" id="2014872"/>
    <lineage>
        <taxon>Bacteria</taxon>
        <taxon>Bacillati</taxon>
        <taxon>Chloroflexota</taxon>
        <taxon>Ktedonobacteria</taxon>
        <taxon>Ktedonobacterales</taxon>
        <taxon>Dictyobacteraceae</taxon>
        <taxon>Dictyobacter</taxon>
    </lineage>
</organism>
<proteinExistence type="predicted"/>
<gene>
    <name evidence="2" type="ORF">KDK_03030</name>
</gene>
<evidence type="ECO:0000313" key="2">
    <source>
        <dbReference type="EMBL" id="GCE16503.1"/>
    </source>
</evidence>
<dbReference type="PANTHER" id="PTHR30411">
    <property type="entry name" value="CYTOPLASMIC PROTEIN"/>
    <property type="match status" value="1"/>
</dbReference>
<dbReference type="EMBL" id="BIFS01000001">
    <property type="protein sequence ID" value="GCE16503.1"/>
    <property type="molecule type" value="Genomic_DNA"/>
</dbReference>
<reference evidence="3" key="1">
    <citation type="submission" date="2018-12" db="EMBL/GenBank/DDBJ databases">
        <title>Tengunoibacter tsumagoiensis gen. nov., sp. nov., Dictyobacter kobayashii sp. nov., D. alpinus sp. nov., and D. joshuensis sp. nov. and description of Dictyobacteraceae fam. nov. within the order Ktedonobacterales isolated from Tengu-no-mugimeshi.</title>
        <authorList>
            <person name="Wang C.M."/>
            <person name="Zheng Y."/>
            <person name="Sakai Y."/>
            <person name="Toyoda A."/>
            <person name="Minakuchi Y."/>
            <person name="Abe K."/>
            <person name="Yokota A."/>
            <person name="Yabe S."/>
        </authorList>
    </citation>
    <scope>NUCLEOTIDE SEQUENCE [LARGE SCALE GENOMIC DNA]</scope>
    <source>
        <strain evidence="3">Uno11</strain>
    </source>
</reference>
<dbReference type="SUPFAM" id="SSF55826">
    <property type="entry name" value="YbaK/ProRS associated domain"/>
    <property type="match status" value="1"/>
</dbReference>
<evidence type="ECO:0000313" key="3">
    <source>
        <dbReference type="Proteomes" id="UP000287188"/>
    </source>
</evidence>
<accession>A0A402ABP0</accession>
<sequence>MKSLVFQTKHTHRPVLVVASGSNRVNEKQLGTLVGEPIERADPDFVRQHTGYAVGGVAPIGHPEPLLTFIDQDLLQYEQIWAAAGTPFAVFQLTPQDLQSMTRGQVVAIS</sequence>
<name>A0A402ABP0_9CHLR</name>
<dbReference type="Gene3D" id="3.90.960.10">
    <property type="entry name" value="YbaK/aminoacyl-tRNA synthetase-associated domain"/>
    <property type="match status" value="1"/>
</dbReference>